<reference evidence="6" key="1">
    <citation type="journal article" date="2013" name="Genome Announc.">
        <title>Genome sequence of the basidiomycetous yeast Pseudozyma antarctica T-34, a producer of the glycolipid biosurfactants mannosylerythritol lipids.</title>
        <authorList>
            <person name="Morita T."/>
            <person name="Koike H."/>
            <person name="Koyama Y."/>
            <person name="Hagiwara H."/>
            <person name="Ito E."/>
            <person name="Fukuoka T."/>
            <person name="Imura T."/>
            <person name="Machida M."/>
            <person name="Kitamoto D."/>
        </authorList>
    </citation>
    <scope>NUCLEOTIDE SEQUENCE [LARGE SCALE GENOMIC DNA]</scope>
    <source>
        <strain evidence="6">T-34</strain>
    </source>
</reference>
<gene>
    <name evidence="5" type="ORF">PANT_5d00100</name>
</gene>
<comment type="subcellular location">
    <subcellularLocation>
        <location evidence="1">Cytoplasm</location>
    </subcellularLocation>
</comment>
<dbReference type="EMBL" id="DF196771">
    <property type="protein sequence ID" value="GAC71846.1"/>
    <property type="molecule type" value="Genomic_DNA"/>
</dbReference>
<dbReference type="Gene3D" id="3.10.450.50">
    <property type="match status" value="1"/>
</dbReference>
<dbReference type="InterPro" id="IPR045875">
    <property type="entry name" value="NTF2"/>
</dbReference>
<dbReference type="CDD" id="cd00780">
    <property type="entry name" value="NTF2"/>
    <property type="match status" value="1"/>
</dbReference>
<evidence type="ECO:0000256" key="1">
    <source>
        <dbReference type="ARBA" id="ARBA00004496"/>
    </source>
</evidence>
<evidence type="ECO:0000259" key="4">
    <source>
        <dbReference type="PROSITE" id="PS50177"/>
    </source>
</evidence>
<keyword evidence="2" id="KW-0963">Cytoplasm</keyword>
<feature type="domain" description="NTF2" evidence="4">
    <location>
        <begin position="59"/>
        <end position="171"/>
    </location>
</feature>
<dbReference type="PROSITE" id="PS50177">
    <property type="entry name" value="NTF2_DOMAIN"/>
    <property type="match status" value="1"/>
</dbReference>
<dbReference type="InterPro" id="IPR018222">
    <property type="entry name" value="Nuclear_transport_factor_2_euk"/>
</dbReference>
<evidence type="ECO:0000313" key="6">
    <source>
        <dbReference type="Proteomes" id="UP000011976"/>
    </source>
</evidence>
<name>M9LK94_PSEA3</name>
<dbReference type="Pfam" id="PF02136">
    <property type="entry name" value="NTF2"/>
    <property type="match status" value="1"/>
</dbReference>
<dbReference type="AlphaFoldDB" id="M9LK94"/>
<dbReference type="GO" id="GO:0005635">
    <property type="term" value="C:nuclear envelope"/>
    <property type="evidence" value="ECO:0007669"/>
    <property type="project" value="UniProtKB-ARBA"/>
</dbReference>
<sequence length="171" mass="18792">MEKGGVEIGPKKIVGAELASVGAGFGGAKIKVRNTSCGLIFRTIDHHPPRVFVVKMEQIAQQFTDFYYSTFDADRNQLVNLYRANSMLTFEGSQVQGAQAIVEKLTGLPFEKVQHKVETRDAQPTGDGNSLVVLVTGMLVVDDGANPLKFSQTFTLNPENGSFYVFNDIFR</sequence>
<protein>
    <recommendedName>
        <fullName evidence="3">Nuclear transport factor 2</fullName>
    </recommendedName>
</protein>
<dbReference type="InterPro" id="IPR002075">
    <property type="entry name" value="NTF2_dom"/>
</dbReference>
<dbReference type="SUPFAM" id="SSF54427">
    <property type="entry name" value="NTF2-like"/>
    <property type="match status" value="1"/>
</dbReference>
<dbReference type="OrthoDB" id="6507044at2759"/>
<evidence type="ECO:0000256" key="3">
    <source>
        <dbReference type="ARBA" id="ARBA00026247"/>
    </source>
</evidence>
<dbReference type="InterPro" id="IPR032710">
    <property type="entry name" value="NTF2-like_dom_sf"/>
</dbReference>
<evidence type="ECO:0000313" key="5">
    <source>
        <dbReference type="EMBL" id="GAC71846.1"/>
    </source>
</evidence>
<accession>M9LK94</accession>
<evidence type="ECO:0000256" key="2">
    <source>
        <dbReference type="ARBA" id="ARBA00022490"/>
    </source>
</evidence>
<dbReference type="Proteomes" id="UP000011976">
    <property type="component" value="Unassembled WGS sequence"/>
</dbReference>
<organism evidence="5 6">
    <name type="scientific">Pseudozyma antarctica (strain T-34)</name>
    <name type="common">Yeast</name>
    <name type="synonym">Candida antarctica</name>
    <dbReference type="NCBI Taxonomy" id="1151754"/>
    <lineage>
        <taxon>Eukaryota</taxon>
        <taxon>Fungi</taxon>
        <taxon>Dikarya</taxon>
        <taxon>Basidiomycota</taxon>
        <taxon>Ustilaginomycotina</taxon>
        <taxon>Ustilaginomycetes</taxon>
        <taxon>Ustilaginales</taxon>
        <taxon>Ustilaginaceae</taxon>
        <taxon>Moesziomyces</taxon>
    </lineage>
</organism>
<proteinExistence type="predicted"/>
<dbReference type="STRING" id="1151754.M9LK94"/>
<dbReference type="FunFam" id="3.10.450.50:FF:000005">
    <property type="entry name" value="Nuclear transport factor 2"/>
    <property type="match status" value="1"/>
</dbReference>
<dbReference type="GO" id="GO:0005737">
    <property type="term" value="C:cytoplasm"/>
    <property type="evidence" value="ECO:0007669"/>
    <property type="project" value="UniProtKB-SubCell"/>
</dbReference>
<dbReference type="PANTHER" id="PTHR12612">
    <property type="entry name" value="NUCLEAR TRANSPORT FACTOR 2"/>
    <property type="match status" value="1"/>
</dbReference>
<dbReference type="GO" id="GO:0006606">
    <property type="term" value="P:protein import into nucleus"/>
    <property type="evidence" value="ECO:0007669"/>
    <property type="project" value="UniProtKB-ARBA"/>
</dbReference>